<dbReference type="EMBL" id="JABTEG010000004">
    <property type="protein sequence ID" value="KAG4305204.1"/>
    <property type="molecule type" value="Genomic_DNA"/>
</dbReference>
<evidence type="ECO:0000313" key="2">
    <source>
        <dbReference type="Proteomes" id="UP000768646"/>
    </source>
</evidence>
<dbReference type="Proteomes" id="UP000768646">
    <property type="component" value="Unassembled WGS sequence"/>
</dbReference>
<evidence type="ECO:0000313" key="1">
    <source>
        <dbReference type="EMBL" id="KAG4305204.1"/>
    </source>
</evidence>
<gene>
    <name evidence="1" type="ORF">PORY_001374</name>
</gene>
<keyword evidence="2" id="KW-1185">Reference proteome</keyword>
<proteinExistence type="predicted"/>
<accession>A0ACB7CEA4</accession>
<sequence length="428" mass="49951">MIHVPLVKKKTKTVQSNELDKDSVREIKALLSSVPELEKQYHILKLIGYGTFSCVFKAIDLRYHEYDNSSWENGLNTLRYCTRLSVQQTHYVAIKQVYVTQSTHRVMKELKILEKLKGKKSVICAITAFRHQDQIIIVLPYIMHADFREFYLSYTLKDVSIYIKELFCALSSIHELSIIHRDIKPANFCWNPFSKKGSLVDFGLAQWEKEFDTSCTCNKKYLINSSFFDKENIESSMLLEPNNAYIKKDLSFFDKENIESSMLLEPNNAYIKKDLRPSKKSERGGTRGFRAPEVLFRCKSQRCAIDVWSAGIILLIFFIKRFPLFQSDNDINALVELTHIFGRIEMKKCARLHDCSFHDNIPSIPDSRIPWWQLIKIFSINDNYSIFDGEDEYVVNFALDFLEKCLMLNPSERIQSKEALEHPFLNLP</sequence>
<protein>
    <submittedName>
        <fullName evidence="1">Uncharacterized protein</fullName>
    </submittedName>
</protein>
<name>A0ACB7CEA4_9ASCO</name>
<organism evidence="1 2">
    <name type="scientific">Pneumocystis oryctolagi</name>
    <dbReference type="NCBI Taxonomy" id="42067"/>
    <lineage>
        <taxon>Eukaryota</taxon>
        <taxon>Fungi</taxon>
        <taxon>Dikarya</taxon>
        <taxon>Ascomycota</taxon>
        <taxon>Taphrinomycotina</taxon>
        <taxon>Pneumocystomycetes</taxon>
        <taxon>Pneumocystaceae</taxon>
        <taxon>Pneumocystis</taxon>
    </lineage>
</organism>
<comment type="caution">
    <text evidence="1">The sequence shown here is derived from an EMBL/GenBank/DDBJ whole genome shotgun (WGS) entry which is preliminary data.</text>
</comment>
<reference evidence="1 2" key="1">
    <citation type="journal article" date="2021" name="Commun. Biol.">
        <title>Genomic insights into the host specific adaptation of the Pneumocystis genus.</title>
        <authorList>
            <person name="Cisse O.H."/>
            <person name="Ma L."/>
            <person name="Dekker J.P."/>
            <person name="Khil P.P."/>
            <person name="Youn J.-H."/>
            <person name="Brenchley J.M."/>
            <person name="Blair R."/>
            <person name="Pahar B."/>
            <person name="Chabe M."/>
            <person name="Van Rompay K.K.A."/>
            <person name="Keesler R."/>
            <person name="Sukura A."/>
            <person name="Hirsch V."/>
            <person name="Kutty G."/>
            <person name="Liu Y."/>
            <person name="Peng L."/>
            <person name="Chen J."/>
            <person name="Song J."/>
            <person name="Weissenbacher-Lang C."/>
            <person name="Xu J."/>
            <person name="Upham N.S."/>
            <person name="Stajich J.E."/>
            <person name="Cuomo C.A."/>
            <person name="Cushion M.T."/>
            <person name="Kovacs J.A."/>
        </authorList>
    </citation>
    <scope>NUCLEOTIDE SEQUENCE [LARGE SCALE GENOMIC DNA]</scope>
    <source>
        <strain evidence="1 2">RABM</strain>
    </source>
</reference>